<keyword evidence="1" id="KW-0808">Transferase</keyword>
<dbReference type="Gene3D" id="1.10.340.70">
    <property type="match status" value="1"/>
</dbReference>
<dbReference type="CDD" id="cd09274">
    <property type="entry name" value="RNase_HI_RT_Ty3"/>
    <property type="match status" value="1"/>
</dbReference>
<dbReference type="Pfam" id="PF17921">
    <property type="entry name" value="Integrase_H2C2"/>
    <property type="match status" value="1"/>
</dbReference>
<dbReference type="PROSITE" id="PS50994">
    <property type="entry name" value="INTEGRASE"/>
    <property type="match status" value="1"/>
</dbReference>
<keyword evidence="2" id="KW-0548">Nucleotidyltransferase</keyword>
<evidence type="ECO:0000256" key="4">
    <source>
        <dbReference type="ARBA" id="ARBA00022759"/>
    </source>
</evidence>
<dbReference type="FunFam" id="1.10.340.70:FF:000003">
    <property type="entry name" value="Protein CBG25708"/>
    <property type="match status" value="1"/>
</dbReference>
<evidence type="ECO:0000256" key="5">
    <source>
        <dbReference type="ARBA" id="ARBA00022801"/>
    </source>
</evidence>
<evidence type="ECO:0000256" key="3">
    <source>
        <dbReference type="ARBA" id="ARBA00022722"/>
    </source>
</evidence>
<evidence type="ECO:0000313" key="11">
    <source>
        <dbReference type="Proteomes" id="UP000295070"/>
    </source>
</evidence>
<dbReference type="CDD" id="cd01647">
    <property type="entry name" value="RT_LTR"/>
    <property type="match status" value="1"/>
</dbReference>
<keyword evidence="11" id="KW-1185">Reference proteome</keyword>
<sequence>MEQFKPPSPLILTGNIAENWRRWEQRFWLYMVASGALTSEETVKVAILLHTVGEEALEVYNTLTITAARDNATMEEVLKAYKDYCSPQKNVVFEHHQFWSHTMSTGIAVDRFITELRQKSKDYGVVSLNCQTTRSEAVLDFHVTSQADKPILGGDACEELQLVKRVEALTVKLPQPGKPPSTQEELIERYAEVFTGLGEFPVVHHIHIDPNATPVIHACRNIPLSIMDSLKVTLKDLQKRNVITPVNEPTEWVNSLAATKKKNGALRVCLDPCDLNQAVKRQHYSIPTPEDVRSRLAGKSIFSILDEKDGYWQIKLDEPCTFNTPWGRFRFLRLPFGIKSASEVFQQKNCETFGDIPGVYIIADDMIIAASSEQEHDVILQKVMERAKAAKVKFNRDKIQFTVETKPLTLQADSSKDGLGACLLQEGRPVCYASQALTDTEKRYAQIEKELLAIVFAPKRFHQYVYGRPVTVQSDHKPLEVIVRKPLSKAPARLQGMLLQLQRYNLNVTYTPGKHMHIADTLSRATASKDGENVDENPCDERVVYTLDATDALSEETLIQLKEATAADGVLQAVCEKHTKGWPTKKRSLDRKLHSYWPMRQNISIQNDIVMVGEKIVIPQSFRRVILEKLHLAHQGVQRTKAKARKVLYWPGMARDIETMVEKCVQCQQLQPKHHAEPLVPHQVPDLPWMKVGADIFELNGQSYLLLVDYLTKYPEVLNIPDKTAYTVIQKMKSVFARYGIPRELVSDHVPFASYEMKSFAASWDFKLTHSSPGFPSSNGMAERAIKTVKHSLKKAMQTGTDPHLVLLSLRNTPVTGLNMSPAQMLMGRILRSPLPRSSAVLKQSTPHHIHDRIQDLQLRQKQHYDQHAKPLPALTSGDTVNMQTRRGWEPAVVIRQRDEPCSYTVQTPAGRMLRRNRRHLRKIHPSLFRDARFDEHLDSEEQTSQTRGSDEPLQDPPSQDPSPVIEDSRPTCYTRAGRAVRRPARYRD</sequence>
<dbReference type="FunFam" id="3.30.420.10:FF:000063">
    <property type="entry name" value="Retrovirus-related Pol polyprotein from transposon 297-like Protein"/>
    <property type="match status" value="1"/>
</dbReference>
<evidence type="ECO:0000256" key="8">
    <source>
        <dbReference type="SAM" id="MobiDB-lite"/>
    </source>
</evidence>
<evidence type="ECO:0000256" key="1">
    <source>
        <dbReference type="ARBA" id="ARBA00022679"/>
    </source>
</evidence>
<dbReference type="SUPFAM" id="SSF53098">
    <property type="entry name" value="Ribonuclease H-like"/>
    <property type="match status" value="1"/>
</dbReference>
<dbReference type="Proteomes" id="UP000295070">
    <property type="component" value="Chromosome 4"/>
</dbReference>
<dbReference type="Gene3D" id="3.10.10.10">
    <property type="entry name" value="HIV Type 1 Reverse Transcriptase, subunit A, domain 1"/>
    <property type="match status" value="1"/>
</dbReference>
<dbReference type="Gene3D" id="3.30.420.10">
    <property type="entry name" value="Ribonuclease H-like superfamily/Ribonuclease H"/>
    <property type="match status" value="1"/>
</dbReference>
<protein>
    <recommendedName>
        <fullName evidence="7">Gypsy retrotransposon integrase-like protein 1</fullName>
    </recommendedName>
</protein>
<feature type="region of interest" description="Disordered" evidence="8">
    <location>
        <begin position="932"/>
        <end position="989"/>
    </location>
</feature>
<dbReference type="SUPFAM" id="SSF56672">
    <property type="entry name" value="DNA/RNA polymerases"/>
    <property type="match status" value="1"/>
</dbReference>
<dbReference type="PANTHER" id="PTHR37984:SF7">
    <property type="entry name" value="INTEGRASE CATALYTIC DOMAIN-CONTAINING PROTEIN"/>
    <property type="match status" value="1"/>
</dbReference>
<dbReference type="InterPro" id="IPR041373">
    <property type="entry name" value="RT_RNaseH"/>
</dbReference>
<evidence type="ECO:0000256" key="6">
    <source>
        <dbReference type="ARBA" id="ARBA00022918"/>
    </source>
</evidence>
<proteinExistence type="predicted"/>
<dbReference type="InterPro" id="IPR036397">
    <property type="entry name" value="RNaseH_sf"/>
</dbReference>
<comment type="caution">
    <text evidence="10">The sequence shown here is derived from an EMBL/GenBank/DDBJ whole genome shotgun (WGS) entry which is preliminary data.</text>
</comment>
<accession>A0A484DID4</accession>
<dbReference type="Gene3D" id="3.30.70.270">
    <property type="match status" value="1"/>
</dbReference>
<organism evidence="10 11">
    <name type="scientific">Perca flavescens</name>
    <name type="common">American yellow perch</name>
    <name type="synonym">Morone flavescens</name>
    <dbReference type="NCBI Taxonomy" id="8167"/>
    <lineage>
        <taxon>Eukaryota</taxon>
        <taxon>Metazoa</taxon>
        <taxon>Chordata</taxon>
        <taxon>Craniata</taxon>
        <taxon>Vertebrata</taxon>
        <taxon>Euteleostomi</taxon>
        <taxon>Actinopterygii</taxon>
        <taxon>Neopterygii</taxon>
        <taxon>Teleostei</taxon>
        <taxon>Neoteleostei</taxon>
        <taxon>Acanthomorphata</taxon>
        <taxon>Eupercaria</taxon>
        <taxon>Perciformes</taxon>
        <taxon>Percoidei</taxon>
        <taxon>Percidae</taxon>
        <taxon>Percinae</taxon>
        <taxon>Perca</taxon>
    </lineage>
</organism>
<evidence type="ECO:0000256" key="7">
    <source>
        <dbReference type="ARBA" id="ARBA00039658"/>
    </source>
</evidence>
<dbReference type="GO" id="GO:0003676">
    <property type="term" value="F:nucleic acid binding"/>
    <property type="evidence" value="ECO:0007669"/>
    <property type="project" value="InterPro"/>
</dbReference>
<dbReference type="InterPro" id="IPR043502">
    <property type="entry name" value="DNA/RNA_pol_sf"/>
</dbReference>
<dbReference type="EMBL" id="SCKG01000004">
    <property type="protein sequence ID" value="TDH14267.1"/>
    <property type="molecule type" value="Genomic_DNA"/>
</dbReference>
<feature type="domain" description="Integrase catalytic" evidence="9">
    <location>
        <begin position="684"/>
        <end position="842"/>
    </location>
</feature>
<keyword evidence="5" id="KW-0378">Hydrolase</keyword>
<dbReference type="AlphaFoldDB" id="A0A484DID4"/>
<evidence type="ECO:0000259" key="9">
    <source>
        <dbReference type="PROSITE" id="PS50994"/>
    </source>
</evidence>
<evidence type="ECO:0000313" key="10">
    <source>
        <dbReference type="EMBL" id="TDH14267.1"/>
    </source>
</evidence>
<dbReference type="InterPro" id="IPR001584">
    <property type="entry name" value="Integrase_cat-core"/>
</dbReference>
<name>A0A484DID4_PERFV</name>
<gene>
    <name evidence="10" type="ORF">EPR50_G00044300</name>
</gene>
<dbReference type="InterPro" id="IPR043128">
    <property type="entry name" value="Rev_trsase/Diguanyl_cyclase"/>
</dbReference>
<dbReference type="FunFam" id="3.10.20.370:FF:000001">
    <property type="entry name" value="Retrovirus-related Pol polyprotein from transposon 17.6-like protein"/>
    <property type="match status" value="1"/>
</dbReference>
<dbReference type="InterPro" id="IPR012337">
    <property type="entry name" value="RNaseH-like_sf"/>
</dbReference>
<keyword evidence="3" id="KW-0540">Nuclease</keyword>
<dbReference type="STRING" id="8167.A0A484DID4"/>
<dbReference type="GO" id="GO:0004523">
    <property type="term" value="F:RNA-DNA hybrid ribonuclease activity"/>
    <property type="evidence" value="ECO:0007669"/>
    <property type="project" value="UniProtKB-EC"/>
</dbReference>
<dbReference type="Gene3D" id="3.10.20.370">
    <property type="match status" value="1"/>
</dbReference>
<reference evidence="10 11" key="1">
    <citation type="submission" date="2019-01" db="EMBL/GenBank/DDBJ databases">
        <title>A chromosome-scale genome assembly of the yellow perch, Perca flavescens.</title>
        <authorList>
            <person name="Feron R."/>
            <person name="Morvezen R."/>
            <person name="Bestin A."/>
            <person name="Haffray P."/>
            <person name="Klopp C."/>
            <person name="Zahm M."/>
            <person name="Cabau C."/>
            <person name="Roques C."/>
            <person name="Donnadieu C."/>
            <person name="Bouchez O."/>
            <person name="Christie M."/>
            <person name="Larson W."/>
            <person name="Guiguen Y."/>
        </authorList>
    </citation>
    <scope>NUCLEOTIDE SEQUENCE [LARGE SCALE GENOMIC DNA]</scope>
    <source>
        <strain evidence="10">YP-PL-M2</strain>
        <tissue evidence="10">Blood</tissue>
    </source>
</reference>
<dbReference type="InterPro" id="IPR050951">
    <property type="entry name" value="Retrovirus_Pol_polyprotein"/>
</dbReference>
<dbReference type="PANTHER" id="PTHR37984">
    <property type="entry name" value="PROTEIN CBG26694"/>
    <property type="match status" value="1"/>
</dbReference>
<keyword evidence="6" id="KW-0695">RNA-directed DNA polymerase</keyword>
<feature type="compositionally biased region" description="Basic residues" evidence="8">
    <location>
        <begin position="979"/>
        <end position="989"/>
    </location>
</feature>
<evidence type="ECO:0000256" key="2">
    <source>
        <dbReference type="ARBA" id="ARBA00022695"/>
    </source>
</evidence>
<dbReference type="GO" id="GO:0003964">
    <property type="term" value="F:RNA-directed DNA polymerase activity"/>
    <property type="evidence" value="ECO:0007669"/>
    <property type="project" value="UniProtKB-KW"/>
</dbReference>
<dbReference type="GO" id="GO:0015074">
    <property type="term" value="P:DNA integration"/>
    <property type="evidence" value="ECO:0007669"/>
    <property type="project" value="InterPro"/>
</dbReference>
<keyword evidence="4" id="KW-0255">Endonuclease</keyword>
<dbReference type="Pfam" id="PF17917">
    <property type="entry name" value="RT_RNaseH"/>
    <property type="match status" value="1"/>
</dbReference>
<dbReference type="InterPro" id="IPR041588">
    <property type="entry name" value="Integrase_H2C2"/>
</dbReference>